<dbReference type="Gramene" id="KQL31247">
    <property type="protein sequence ID" value="KQL31247"/>
    <property type="gene ID" value="SETIT_020450mg"/>
</dbReference>
<accession>K3Z1N2</accession>
<reference evidence="2" key="1">
    <citation type="journal article" date="2012" name="Nat. Biotechnol.">
        <title>Reference genome sequence of the model plant Setaria.</title>
        <authorList>
            <person name="Bennetzen J.L."/>
            <person name="Schmutz J."/>
            <person name="Wang H."/>
            <person name="Percifield R."/>
            <person name="Hawkins J."/>
            <person name="Pontaroli A.C."/>
            <person name="Estep M."/>
            <person name="Feng L."/>
            <person name="Vaughn J.N."/>
            <person name="Grimwood J."/>
            <person name="Jenkins J."/>
            <person name="Barry K."/>
            <person name="Lindquist E."/>
            <person name="Hellsten U."/>
            <person name="Deshpande S."/>
            <person name="Wang X."/>
            <person name="Wu X."/>
            <person name="Mitros T."/>
            <person name="Triplett J."/>
            <person name="Yang X."/>
            <person name="Ye C.Y."/>
            <person name="Mauro-Herrera M."/>
            <person name="Wang L."/>
            <person name="Li P."/>
            <person name="Sharma M."/>
            <person name="Sharma R."/>
            <person name="Ronald P.C."/>
            <person name="Panaud O."/>
            <person name="Kellogg E.A."/>
            <person name="Brutnell T.P."/>
            <person name="Doust A.N."/>
            <person name="Tuskan G.A."/>
            <person name="Rokhsar D."/>
            <person name="Devos K.M."/>
        </authorList>
    </citation>
    <scope>NUCLEOTIDE SEQUENCE [LARGE SCALE GENOMIC DNA]</scope>
    <source>
        <strain evidence="2">cv. Yugu1</strain>
    </source>
</reference>
<keyword evidence="2" id="KW-1185">Reference proteome</keyword>
<dbReference type="EMBL" id="AGNK02000523">
    <property type="status" value="NOT_ANNOTATED_CDS"/>
    <property type="molecule type" value="Genomic_DNA"/>
</dbReference>
<protein>
    <submittedName>
        <fullName evidence="1">Uncharacterized protein</fullName>
    </submittedName>
</protein>
<evidence type="ECO:0000313" key="2">
    <source>
        <dbReference type="Proteomes" id="UP000004995"/>
    </source>
</evidence>
<dbReference type="Proteomes" id="UP000004995">
    <property type="component" value="Unassembled WGS sequence"/>
</dbReference>
<organism evidence="1 2">
    <name type="scientific">Setaria italica</name>
    <name type="common">Foxtail millet</name>
    <name type="synonym">Panicum italicum</name>
    <dbReference type="NCBI Taxonomy" id="4555"/>
    <lineage>
        <taxon>Eukaryota</taxon>
        <taxon>Viridiplantae</taxon>
        <taxon>Streptophyta</taxon>
        <taxon>Embryophyta</taxon>
        <taxon>Tracheophyta</taxon>
        <taxon>Spermatophyta</taxon>
        <taxon>Magnoliopsida</taxon>
        <taxon>Liliopsida</taxon>
        <taxon>Poales</taxon>
        <taxon>Poaceae</taxon>
        <taxon>PACMAD clade</taxon>
        <taxon>Panicoideae</taxon>
        <taxon>Panicodae</taxon>
        <taxon>Paniceae</taxon>
        <taxon>Cenchrinae</taxon>
        <taxon>Setaria</taxon>
    </lineage>
</organism>
<reference evidence="1" key="2">
    <citation type="submission" date="2018-08" db="UniProtKB">
        <authorList>
            <consortium name="EnsemblPlants"/>
        </authorList>
    </citation>
    <scope>IDENTIFICATION</scope>
    <source>
        <strain evidence="1">Yugu1</strain>
    </source>
</reference>
<dbReference type="InParanoid" id="K3Z1N2"/>
<dbReference type="HOGENOM" id="CLU_3280423_0_0_1"/>
<evidence type="ECO:0000313" key="1">
    <source>
        <dbReference type="EnsemblPlants" id="KQL31247"/>
    </source>
</evidence>
<proteinExistence type="predicted"/>
<sequence>MFADLCRMVLPLISASSKPPYVHELPLPSAKGSQEILELCV</sequence>
<dbReference type="EnsemblPlants" id="KQL31247">
    <property type="protein sequence ID" value="KQL31247"/>
    <property type="gene ID" value="SETIT_020450mg"/>
</dbReference>
<dbReference type="AlphaFoldDB" id="K3Z1N2"/>
<name>K3Z1N2_SETIT</name>